<dbReference type="InterPro" id="IPR007197">
    <property type="entry name" value="rSAM"/>
</dbReference>
<comment type="subunit">
    <text evidence="14">Monomer.</text>
</comment>
<evidence type="ECO:0000259" key="15">
    <source>
        <dbReference type="PROSITE" id="PS50926"/>
    </source>
</evidence>
<evidence type="ECO:0000256" key="11">
    <source>
        <dbReference type="ARBA" id="ARBA00068570"/>
    </source>
</evidence>
<comment type="function">
    <text evidence="1 14">Catalyzes the methylthiolation of N6-(dimethylallyl)adenosine (i(6)A), leading to the formation of 2-methylthio-N6-(dimethylallyl)adenosine (ms(2)i(6)A) at position 37 in tRNAs that read codons beginning with uridine.</text>
</comment>
<evidence type="ECO:0000256" key="12">
    <source>
        <dbReference type="ARBA" id="ARBA00080698"/>
    </source>
</evidence>
<dbReference type="SMART" id="SM00729">
    <property type="entry name" value="Elp3"/>
    <property type="match status" value="1"/>
</dbReference>
<dbReference type="InterPro" id="IPR023404">
    <property type="entry name" value="rSAM_horseshoe"/>
</dbReference>
<comment type="caution">
    <text evidence="18">The sequence shown here is derived from an EMBL/GenBank/DDBJ whole genome shotgun (WGS) entry which is preliminary data.</text>
</comment>
<dbReference type="EC" id="2.8.4.3" evidence="10 14"/>
<dbReference type="Gene3D" id="3.40.50.12160">
    <property type="entry name" value="Methylthiotransferase, N-terminal domain"/>
    <property type="match status" value="1"/>
</dbReference>
<reference evidence="18" key="1">
    <citation type="submission" date="2022-08" db="EMBL/GenBank/DDBJ databases">
        <authorList>
            <person name="Li F."/>
        </authorList>
    </citation>
    <scope>NUCLEOTIDE SEQUENCE</scope>
    <source>
        <strain evidence="18">MQZ15Z-1</strain>
    </source>
</reference>
<dbReference type="EMBL" id="JANTHZ010000002">
    <property type="protein sequence ID" value="MCS0494970.1"/>
    <property type="molecule type" value="Genomic_DNA"/>
</dbReference>
<evidence type="ECO:0000313" key="19">
    <source>
        <dbReference type="Proteomes" id="UP001151088"/>
    </source>
</evidence>
<comment type="cofactor">
    <cofactor evidence="14">
        <name>[4Fe-4S] cluster</name>
        <dbReference type="ChEBI" id="CHEBI:49883"/>
    </cofactor>
    <text evidence="14">Binds 2 [4Fe-4S] clusters. One cluster is coordinated with 3 cysteines and an exchangeable S-adenosyl-L-methionine.</text>
</comment>
<evidence type="ECO:0000256" key="1">
    <source>
        <dbReference type="ARBA" id="ARBA00003234"/>
    </source>
</evidence>
<dbReference type="InterPro" id="IPR038135">
    <property type="entry name" value="Methylthiotransferase_N_sf"/>
</dbReference>
<dbReference type="InterPro" id="IPR006463">
    <property type="entry name" value="MiaB_methiolase"/>
</dbReference>
<evidence type="ECO:0000256" key="2">
    <source>
        <dbReference type="ARBA" id="ARBA00022485"/>
    </source>
</evidence>
<dbReference type="InterPro" id="IPR005839">
    <property type="entry name" value="Methylthiotransferase"/>
</dbReference>
<dbReference type="InterPro" id="IPR006638">
    <property type="entry name" value="Elp3/MiaA/NifB-like_rSAM"/>
</dbReference>
<comment type="subcellular location">
    <subcellularLocation>
        <location evidence="14">Cytoplasm</location>
    </subcellularLocation>
</comment>
<keyword evidence="7 14" id="KW-0479">Metal-binding</keyword>
<dbReference type="PANTHER" id="PTHR43020:SF2">
    <property type="entry name" value="MITOCHONDRIAL TRNA METHYLTHIOTRANSFERASE CDK5RAP1"/>
    <property type="match status" value="1"/>
</dbReference>
<dbReference type="SFLD" id="SFLDG01082">
    <property type="entry name" value="B12-binding_domain_containing"/>
    <property type="match status" value="1"/>
</dbReference>
<feature type="domain" description="MTTase N-terminal" evidence="16">
    <location>
        <begin position="5"/>
        <end position="122"/>
    </location>
</feature>
<evidence type="ECO:0000256" key="3">
    <source>
        <dbReference type="ARBA" id="ARBA00022490"/>
    </source>
</evidence>
<evidence type="ECO:0000313" key="18">
    <source>
        <dbReference type="EMBL" id="MCS0494970.1"/>
    </source>
</evidence>
<dbReference type="SFLD" id="SFLDG01061">
    <property type="entry name" value="methylthiotransferase"/>
    <property type="match status" value="1"/>
</dbReference>
<dbReference type="RefSeq" id="WP_258732010.1">
    <property type="nucleotide sequence ID" value="NZ_JANTHZ010000002.1"/>
</dbReference>
<dbReference type="PROSITE" id="PS01278">
    <property type="entry name" value="MTTASE_RADICAL"/>
    <property type="match status" value="1"/>
</dbReference>
<name>A0A9X2PFD3_9HYPH</name>
<evidence type="ECO:0000256" key="10">
    <source>
        <dbReference type="ARBA" id="ARBA00033765"/>
    </source>
</evidence>
<evidence type="ECO:0000256" key="6">
    <source>
        <dbReference type="ARBA" id="ARBA00022694"/>
    </source>
</evidence>
<dbReference type="NCBIfam" id="TIGR01574">
    <property type="entry name" value="miaB-methiolase"/>
    <property type="match status" value="1"/>
</dbReference>
<dbReference type="InterPro" id="IPR058240">
    <property type="entry name" value="rSAM_sf"/>
</dbReference>
<dbReference type="SUPFAM" id="SSF102114">
    <property type="entry name" value="Radical SAM enzymes"/>
    <property type="match status" value="1"/>
</dbReference>
<evidence type="ECO:0000256" key="5">
    <source>
        <dbReference type="ARBA" id="ARBA00022691"/>
    </source>
</evidence>
<dbReference type="InterPro" id="IPR013848">
    <property type="entry name" value="Methylthiotransferase_N"/>
</dbReference>
<evidence type="ECO:0000259" key="16">
    <source>
        <dbReference type="PROSITE" id="PS51449"/>
    </source>
</evidence>
<dbReference type="NCBIfam" id="TIGR00089">
    <property type="entry name" value="MiaB/RimO family radical SAM methylthiotransferase"/>
    <property type="match status" value="1"/>
</dbReference>
<dbReference type="SFLD" id="SFLDF00273">
    <property type="entry name" value="(dimethylallyl)adenosine_tRNA"/>
    <property type="match status" value="1"/>
</dbReference>
<dbReference type="FunFam" id="3.80.30.20:FF:000001">
    <property type="entry name" value="tRNA-2-methylthio-N(6)-dimethylallyladenosine synthase 2"/>
    <property type="match status" value="1"/>
</dbReference>
<dbReference type="PROSITE" id="PS51449">
    <property type="entry name" value="MTTASE_N"/>
    <property type="match status" value="1"/>
</dbReference>
<feature type="binding site" evidence="14">
    <location>
        <position position="168"/>
    </location>
    <ligand>
        <name>[4Fe-4S] cluster</name>
        <dbReference type="ChEBI" id="CHEBI:49883"/>
        <label>2</label>
        <note>4Fe-4S-S-AdoMet</note>
    </ligand>
</feature>
<evidence type="ECO:0000256" key="4">
    <source>
        <dbReference type="ARBA" id="ARBA00022679"/>
    </source>
</evidence>
<feature type="binding site" evidence="14">
    <location>
        <position position="50"/>
    </location>
    <ligand>
        <name>[4Fe-4S] cluster</name>
        <dbReference type="ChEBI" id="CHEBI:49883"/>
        <label>1</label>
    </ligand>
</feature>
<feature type="domain" description="TRAM" evidence="15">
    <location>
        <begin position="389"/>
        <end position="451"/>
    </location>
</feature>
<dbReference type="Gene3D" id="3.80.30.20">
    <property type="entry name" value="tm_1862 like domain"/>
    <property type="match status" value="1"/>
</dbReference>
<feature type="binding site" evidence="14">
    <location>
        <position position="85"/>
    </location>
    <ligand>
        <name>[4Fe-4S] cluster</name>
        <dbReference type="ChEBI" id="CHEBI:49883"/>
        <label>1</label>
    </ligand>
</feature>
<keyword evidence="2 14" id="KW-0004">4Fe-4S</keyword>
<evidence type="ECO:0000256" key="14">
    <source>
        <dbReference type="HAMAP-Rule" id="MF_01864"/>
    </source>
</evidence>
<comment type="similarity">
    <text evidence="14">Belongs to the methylthiotransferase family. MiaB subfamily.</text>
</comment>
<keyword evidence="5 14" id="KW-0949">S-adenosyl-L-methionine</keyword>
<dbReference type="PROSITE" id="PS51918">
    <property type="entry name" value="RADICAL_SAM"/>
    <property type="match status" value="1"/>
</dbReference>
<evidence type="ECO:0000256" key="13">
    <source>
        <dbReference type="ARBA" id="ARBA00081141"/>
    </source>
</evidence>
<feature type="binding site" evidence="14">
    <location>
        <position position="14"/>
    </location>
    <ligand>
        <name>[4Fe-4S] cluster</name>
        <dbReference type="ChEBI" id="CHEBI:49883"/>
        <label>1</label>
    </ligand>
</feature>
<evidence type="ECO:0000256" key="8">
    <source>
        <dbReference type="ARBA" id="ARBA00023004"/>
    </source>
</evidence>
<dbReference type="GO" id="GO:0005829">
    <property type="term" value="C:cytosol"/>
    <property type="evidence" value="ECO:0007669"/>
    <property type="project" value="TreeGrafter"/>
</dbReference>
<proteinExistence type="inferred from homology"/>
<dbReference type="AlphaFoldDB" id="A0A9X2PFD3"/>
<evidence type="ECO:0000256" key="7">
    <source>
        <dbReference type="ARBA" id="ARBA00022723"/>
    </source>
</evidence>
<dbReference type="InterPro" id="IPR020612">
    <property type="entry name" value="Methylthiotransferase_CS"/>
</dbReference>
<dbReference type="GO" id="GO:0051539">
    <property type="term" value="F:4 iron, 4 sulfur cluster binding"/>
    <property type="evidence" value="ECO:0007669"/>
    <property type="project" value="UniProtKB-UniRule"/>
</dbReference>
<dbReference type="GO" id="GO:0046872">
    <property type="term" value="F:metal ion binding"/>
    <property type="evidence" value="ECO:0007669"/>
    <property type="project" value="UniProtKB-KW"/>
</dbReference>
<sequence length="474" mass="51800">MSEPRKLYVRSFGCQMNVYDAQRMTDTLAKEGFVETDTAEDADLVILNTCHIREKAAEKVYSELGRLRVAQEEAGRRQMVAVAGCVAQAEGAEILKRARGVDLVVGPQSYHKLPELVADAERRGSNRRAGIVETEFPVEDKFDFLAPPSRQAIARRGPTAFVTVQEGCDKFCTFCVVPYTRGAEVSRPVAKILDEVARLADGGVREVTLIGQNVNAYHGADAGGRPAGLAELVRKVAEVPGIARVRYTTSHPRDMDDELIAAHRELPALMPYLHLPVQSGSNRILAAMNRKHDRELFFATVERVRAARPDIAFSSDFIVGFPGETDEDFADTMDLVERVGFAGAFSFKYSSRPGTPAATMEVQLPEEVKSQRIYALQALLDRQKAAFDAACRGRRFEILLEKPGRFPGQLIGRSPYLQSVVVEAPREAIGTLATVEVRAVSTKSLSGDIIGGEFFAGGAGVEPRLVGQSETVEA</sequence>
<feature type="binding site" evidence="14">
    <location>
        <position position="172"/>
    </location>
    <ligand>
        <name>[4Fe-4S] cluster</name>
        <dbReference type="ChEBI" id="CHEBI:49883"/>
        <label>2</label>
        <note>4Fe-4S-S-AdoMet</note>
    </ligand>
</feature>
<dbReference type="Proteomes" id="UP001151088">
    <property type="component" value="Unassembled WGS sequence"/>
</dbReference>
<organism evidence="18 19">
    <name type="scientific">Ancylobacter mangrovi</name>
    <dbReference type="NCBI Taxonomy" id="2972472"/>
    <lineage>
        <taxon>Bacteria</taxon>
        <taxon>Pseudomonadati</taxon>
        <taxon>Pseudomonadota</taxon>
        <taxon>Alphaproteobacteria</taxon>
        <taxon>Hyphomicrobiales</taxon>
        <taxon>Xanthobacteraceae</taxon>
        <taxon>Ancylobacter</taxon>
    </lineage>
</organism>
<keyword evidence="4 14" id="KW-0808">Transferase</keyword>
<dbReference type="InterPro" id="IPR002792">
    <property type="entry name" value="TRAM_dom"/>
</dbReference>
<dbReference type="GO" id="GO:0035597">
    <property type="term" value="F:tRNA-2-methylthio-N(6)-dimethylallyladenosine(37) synthase activity"/>
    <property type="evidence" value="ECO:0007669"/>
    <property type="project" value="UniProtKB-EC"/>
</dbReference>
<feature type="domain" description="Radical SAM core" evidence="17">
    <location>
        <begin position="154"/>
        <end position="389"/>
    </location>
</feature>
<dbReference type="FunFam" id="3.40.50.12160:FF:000003">
    <property type="entry name" value="CDK5 regulatory subunit-associated protein 1"/>
    <property type="match status" value="1"/>
</dbReference>
<keyword evidence="9 14" id="KW-0411">Iron-sulfur</keyword>
<keyword evidence="3 14" id="KW-0963">Cytoplasm</keyword>
<keyword evidence="8 14" id="KW-0408">Iron</keyword>
<dbReference type="CDD" id="cd01335">
    <property type="entry name" value="Radical_SAM"/>
    <property type="match status" value="1"/>
</dbReference>
<feature type="binding site" evidence="14">
    <location>
        <position position="175"/>
    </location>
    <ligand>
        <name>[4Fe-4S] cluster</name>
        <dbReference type="ChEBI" id="CHEBI:49883"/>
        <label>2</label>
        <note>4Fe-4S-S-AdoMet</note>
    </ligand>
</feature>
<dbReference type="PROSITE" id="PS50926">
    <property type="entry name" value="TRAM"/>
    <property type="match status" value="1"/>
</dbReference>
<gene>
    <name evidence="14 18" type="primary">miaB</name>
    <name evidence="18" type="ORF">NVS89_07660</name>
</gene>
<dbReference type="PANTHER" id="PTHR43020">
    <property type="entry name" value="CDK5 REGULATORY SUBUNIT-ASSOCIATED PROTEIN 1"/>
    <property type="match status" value="1"/>
</dbReference>
<dbReference type="SFLD" id="SFLDS00029">
    <property type="entry name" value="Radical_SAM"/>
    <property type="match status" value="1"/>
</dbReference>
<accession>A0A9X2PFD3</accession>
<dbReference type="Pfam" id="PF01938">
    <property type="entry name" value="TRAM"/>
    <property type="match status" value="1"/>
</dbReference>
<keyword evidence="19" id="KW-1185">Reference proteome</keyword>
<dbReference type="HAMAP" id="MF_01864">
    <property type="entry name" value="tRNA_metthiotr_MiaB"/>
    <property type="match status" value="1"/>
</dbReference>
<dbReference type="Pfam" id="PF04055">
    <property type="entry name" value="Radical_SAM"/>
    <property type="match status" value="1"/>
</dbReference>
<protein>
    <recommendedName>
        <fullName evidence="11 14">tRNA-2-methylthio-N(6)-dimethylallyladenosine synthase</fullName>
        <ecNumber evidence="10 14">2.8.4.3</ecNumber>
    </recommendedName>
    <alternativeName>
        <fullName evidence="13 14">(Dimethylallyl)adenosine tRNA methylthiotransferase MiaB</fullName>
    </alternativeName>
    <alternativeName>
        <fullName evidence="12 14">tRNA-i(6)A37 methylthiotransferase</fullName>
    </alternativeName>
</protein>
<dbReference type="Pfam" id="PF00919">
    <property type="entry name" value="UPF0004"/>
    <property type="match status" value="1"/>
</dbReference>
<keyword evidence="6 14" id="KW-0819">tRNA processing</keyword>
<comment type="catalytic activity">
    <reaction evidence="14">
        <text>N(6)-dimethylallyladenosine(37) in tRNA + (sulfur carrier)-SH + AH2 + 2 S-adenosyl-L-methionine = 2-methylsulfanyl-N(6)-dimethylallyladenosine(37) in tRNA + (sulfur carrier)-H + 5'-deoxyadenosine + L-methionine + A + S-adenosyl-L-homocysteine + 2 H(+)</text>
        <dbReference type="Rhea" id="RHEA:37067"/>
        <dbReference type="Rhea" id="RHEA-COMP:10375"/>
        <dbReference type="Rhea" id="RHEA-COMP:10376"/>
        <dbReference type="Rhea" id="RHEA-COMP:14737"/>
        <dbReference type="Rhea" id="RHEA-COMP:14739"/>
        <dbReference type="ChEBI" id="CHEBI:13193"/>
        <dbReference type="ChEBI" id="CHEBI:15378"/>
        <dbReference type="ChEBI" id="CHEBI:17319"/>
        <dbReference type="ChEBI" id="CHEBI:17499"/>
        <dbReference type="ChEBI" id="CHEBI:29917"/>
        <dbReference type="ChEBI" id="CHEBI:57844"/>
        <dbReference type="ChEBI" id="CHEBI:57856"/>
        <dbReference type="ChEBI" id="CHEBI:59789"/>
        <dbReference type="ChEBI" id="CHEBI:64428"/>
        <dbReference type="ChEBI" id="CHEBI:74415"/>
        <dbReference type="ChEBI" id="CHEBI:74417"/>
        <dbReference type="EC" id="2.8.4.3"/>
    </reaction>
</comment>
<evidence type="ECO:0000259" key="17">
    <source>
        <dbReference type="PROSITE" id="PS51918"/>
    </source>
</evidence>
<evidence type="ECO:0000256" key="9">
    <source>
        <dbReference type="ARBA" id="ARBA00023014"/>
    </source>
</evidence>